<dbReference type="STRING" id="1392255.A0A2I1CG54"/>
<keyword evidence="2" id="KW-0964">Secreted</keyword>
<proteinExistence type="inferred from homology"/>
<keyword evidence="5" id="KW-1185">Reference proteome</keyword>
<comment type="similarity">
    <text evidence="2">Belongs to the fungal hydrophobin family.</text>
</comment>
<name>A0A2I1CG54_ASPN1</name>
<gene>
    <name evidence="4" type="ORF">P174DRAFT_383986</name>
</gene>
<dbReference type="RefSeq" id="XP_024685212.1">
    <property type="nucleotide sequence ID" value="XM_024823188.1"/>
</dbReference>
<dbReference type="GeneID" id="36530514"/>
<dbReference type="Pfam" id="PF01185">
    <property type="entry name" value="Hydrophobin"/>
    <property type="match status" value="1"/>
</dbReference>
<dbReference type="GO" id="GO:0005199">
    <property type="term" value="F:structural constituent of cell wall"/>
    <property type="evidence" value="ECO:0007669"/>
    <property type="project" value="InterPro"/>
</dbReference>
<comment type="subcellular location">
    <subcellularLocation>
        <location evidence="2">Secreted</location>
        <location evidence="2">Cell wall</location>
    </subcellularLocation>
</comment>
<dbReference type="OMA" id="YEAYTCP"/>
<organism evidence="4 5">
    <name type="scientific">Aspergillus novofumigatus (strain IBT 16806)</name>
    <dbReference type="NCBI Taxonomy" id="1392255"/>
    <lineage>
        <taxon>Eukaryota</taxon>
        <taxon>Fungi</taxon>
        <taxon>Dikarya</taxon>
        <taxon>Ascomycota</taxon>
        <taxon>Pezizomycotina</taxon>
        <taxon>Eurotiomycetes</taxon>
        <taxon>Eurotiomycetidae</taxon>
        <taxon>Eurotiales</taxon>
        <taxon>Aspergillaceae</taxon>
        <taxon>Aspergillus</taxon>
        <taxon>Aspergillus subgen. Fumigati</taxon>
    </lineage>
</organism>
<evidence type="ECO:0000256" key="2">
    <source>
        <dbReference type="RuleBase" id="RU365009"/>
    </source>
</evidence>
<feature type="signal peptide" evidence="2">
    <location>
        <begin position="1"/>
        <end position="18"/>
    </location>
</feature>
<evidence type="ECO:0000256" key="3">
    <source>
        <dbReference type="SAM" id="MobiDB-lite"/>
    </source>
</evidence>
<comment type="caution">
    <text evidence="4">The sequence shown here is derived from an EMBL/GenBank/DDBJ whole genome shotgun (WGS) entry which is preliminary data.</text>
</comment>
<keyword evidence="2" id="KW-0732">Signal</keyword>
<evidence type="ECO:0000313" key="5">
    <source>
        <dbReference type="Proteomes" id="UP000234474"/>
    </source>
</evidence>
<evidence type="ECO:0000256" key="1">
    <source>
        <dbReference type="ARBA" id="ARBA00023157"/>
    </source>
</evidence>
<dbReference type="InterPro" id="IPR001338">
    <property type="entry name" value="Class_I_Hydrophobin"/>
</dbReference>
<dbReference type="AlphaFoldDB" id="A0A2I1CG54"/>
<accession>A0A2I1CG54</accession>
<sequence length="192" mass="20007">MRPLTILCALSTLSTTLAVPFSHASNSTSASKSTPSSTGSASLPSPTLSGPNSCPPNKFKQCCTTLSQVGDDLLKPLGMIVPLVGAIELSSLVGLSCENMADAAPETDCANAVMCCDTSAAGADNLMQTSCQDFALAKKHEREAIERQQRRFSEYQRMMMSPSATPSPTPVGVGLMGSSFSRAKVTAAPTRI</sequence>
<dbReference type="VEuPathDB" id="FungiDB:P174DRAFT_383986"/>
<dbReference type="Proteomes" id="UP000234474">
    <property type="component" value="Unassembled WGS sequence"/>
</dbReference>
<dbReference type="EMBL" id="MSZS01000002">
    <property type="protein sequence ID" value="PKX96617.1"/>
    <property type="molecule type" value="Genomic_DNA"/>
</dbReference>
<protein>
    <recommendedName>
        <fullName evidence="2">Hydrophobin</fullName>
    </recommendedName>
</protein>
<evidence type="ECO:0000313" key="4">
    <source>
        <dbReference type="EMBL" id="PKX96617.1"/>
    </source>
</evidence>
<feature type="region of interest" description="Disordered" evidence="3">
    <location>
        <begin position="26"/>
        <end position="52"/>
    </location>
</feature>
<keyword evidence="2" id="KW-0134">Cell wall</keyword>
<feature type="compositionally biased region" description="Low complexity" evidence="3">
    <location>
        <begin position="27"/>
        <end position="51"/>
    </location>
</feature>
<feature type="chain" id="PRO_5041012252" description="Hydrophobin" evidence="2">
    <location>
        <begin position="19"/>
        <end position="192"/>
    </location>
</feature>
<keyword evidence="1 2" id="KW-1015">Disulfide bond</keyword>
<reference evidence="5" key="1">
    <citation type="journal article" date="2018" name="Proc. Natl. Acad. Sci. U.S.A.">
        <title>Linking secondary metabolites to gene clusters through genome sequencing of six diverse Aspergillus species.</title>
        <authorList>
            <person name="Kaerboelling I."/>
            <person name="Vesth T.C."/>
            <person name="Frisvad J.C."/>
            <person name="Nybo J.L."/>
            <person name="Theobald S."/>
            <person name="Kuo A."/>
            <person name="Bowyer P."/>
            <person name="Matsuda Y."/>
            <person name="Mondo S."/>
            <person name="Lyhne E.K."/>
            <person name="Kogle M.E."/>
            <person name="Clum A."/>
            <person name="Lipzen A."/>
            <person name="Salamov A."/>
            <person name="Ngan C.Y."/>
            <person name="Daum C."/>
            <person name="Chiniquy J."/>
            <person name="Barry K."/>
            <person name="LaButti K."/>
            <person name="Haridas S."/>
            <person name="Simmons B.A."/>
            <person name="Magnuson J.K."/>
            <person name="Mortensen U.H."/>
            <person name="Larsen T.O."/>
            <person name="Grigoriev I.V."/>
            <person name="Baker S.E."/>
            <person name="Andersen M.R."/>
        </authorList>
    </citation>
    <scope>NUCLEOTIDE SEQUENCE [LARGE SCALE GENOMIC DNA]</scope>
    <source>
        <strain evidence="5">IBT 16806</strain>
    </source>
</reference>
<dbReference type="OrthoDB" id="4292214at2759"/>
<dbReference type="GO" id="GO:0009277">
    <property type="term" value="C:fungal-type cell wall"/>
    <property type="evidence" value="ECO:0007669"/>
    <property type="project" value="InterPro"/>
</dbReference>